<dbReference type="PANTHER" id="PTHR32039:SF7">
    <property type="entry name" value="COMPETENCE PROTEIN COMM"/>
    <property type="match status" value="1"/>
</dbReference>
<dbReference type="InterPro" id="IPR001208">
    <property type="entry name" value="MCM_dom"/>
</dbReference>
<dbReference type="PRINTS" id="PR01657">
    <property type="entry name" value="MCMFAMILY"/>
</dbReference>
<dbReference type="CDD" id="cd00009">
    <property type="entry name" value="AAA"/>
    <property type="match status" value="1"/>
</dbReference>
<evidence type="ECO:0000256" key="1">
    <source>
        <dbReference type="ARBA" id="ARBA00006354"/>
    </source>
</evidence>
<reference evidence="6 7" key="1">
    <citation type="submission" date="2020-02" db="EMBL/GenBank/DDBJ databases">
        <authorList>
            <person name="Kim Y.B."/>
            <person name="Roh S.W."/>
        </authorList>
    </citation>
    <scope>NUCLEOTIDE SEQUENCE [LARGE SCALE GENOMIC DNA]</scope>
    <source>
        <strain evidence="6 7">DSM 103574</strain>
    </source>
</reference>
<dbReference type="AlphaFoldDB" id="A0A858BV95"/>
<dbReference type="GO" id="GO:0003677">
    <property type="term" value="F:DNA binding"/>
    <property type="evidence" value="ECO:0007669"/>
    <property type="project" value="InterPro"/>
</dbReference>
<evidence type="ECO:0000256" key="2">
    <source>
        <dbReference type="ARBA" id="ARBA00022741"/>
    </source>
</evidence>
<dbReference type="RefSeq" id="WP_163067211.1">
    <property type="nucleotide sequence ID" value="NZ_CP048649.1"/>
</dbReference>
<proteinExistence type="inferred from homology"/>
<evidence type="ECO:0000313" key="6">
    <source>
        <dbReference type="EMBL" id="QIB69971.1"/>
    </source>
</evidence>
<dbReference type="InterPro" id="IPR020568">
    <property type="entry name" value="Ribosomal_Su5_D2-typ_SF"/>
</dbReference>
<evidence type="ECO:0000256" key="3">
    <source>
        <dbReference type="ARBA" id="ARBA00022840"/>
    </source>
</evidence>
<dbReference type="InterPro" id="IPR045006">
    <property type="entry name" value="CHLI-like"/>
</dbReference>
<dbReference type="EMBL" id="CP048649">
    <property type="protein sequence ID" value="QIB69971.1"/>
    <property type="molecule type" value="Genomic_DNA"/>
</dbReference>
<dbReference type="SUPFAM" id="SSF54211">
    <property type="entry name" value="Ribosomal protein S5 domain 2-like"/>
    <property type="match status" value="1"/>
</dbReference>
<dbReference type="InterPro" id="IPR003593">
    <property type="entry name" value="AAA+_ATPase"/>
</dbReference>
<dbReference type="NCBIfam" id="TIGR00368">
    <property type="entry name" value="YifB family Mg chelatase-like AAA ATPase"/>
    <property type="match status" value="1"/>
</dbReference>
<dbReference type="Gene3D" id="3.30.230.10">
    <property type="match status" value="1"/>
</dbReference>
<dbReference type="Pfam" id="PF01078">
    <property type="entry name" value="Mg_chelatase"/>
    <property type="match status" value="1"/>
</dbReference>
<feature type="region of interest" description="Disordered" evidence="4">
    <location>
        <begin position="400"/>
        <end position="445"/>
    </location>
</feature>
<dbReference type="KEGG" id="abut:Ami103574_11975"/>
<keyword evidence="7" id="KW-1185">Reference proteome</keyword>
<evidence type="ECO:0000313" key="7">
    <source>
        <dbReference type="Proteomes" id="UP000466848"/>
    </source>
</evidence>
<evidence type="ECO:0000259" key="5">
    <source>
        <dbReference type="SMART" id="SM00382"/>
    </source>
</evidence>
<dbReference type="InterPro" id="IPR025158">
    <property type="entry name" value="Mg_chelat-rel_C"/>
</dbReference>
<dbReference type="Gene3D" id="3.40.50.300">
    <property type="entry name" value="P-loop containing nucleotide triphosphate hydrolases"/>
    <property type="match status" value="1"/>
</dbReference>
<accession>A0A858BV95</accession>
<feature type="domain" description="AAA+ ATPase" evidence="5">
    <location>
        <begin position="212"/>
        <end position="395"/>
    </location>
</feature>
<dbReference type="InterPro" id="IPR000523">
    <property type="entry name" value="Mg_chelatse_chII-like_cat_dom"/>
</dbReference>
<keyword evidence="2" id="KW-0547">Nucleotide-binding</keyword>
<dbReference type="Pfam" id="PF13335">
    <property type="entry name" value="Mg_chelatase_C"/>
    <property type="match status" value="1"/>
</dbReference>
<dbReference type="GO" id="GO:0005524">
    <property type="term" value="F:ATP binding"/>
    <property type="evidence" value="ECO:0007669"/>
    <property type="project" value="UniProtKB-KW"/>
</dbReference>
<dbReference type="InterPro" id="IPR027417">
    <property type="entry name" value="P-loop_NTPase"/>
</dbReference>
<evidence type="ECO:0000256" key="4">
    <source>
        <dbReference type="SAM" id="MobiDB-lite"/>
    </source>
</evidence>
<keyword evidence="3" id="KW-0067">ATP-binding</keyword>
<comment type="similarity">
    <text evidence="1">Belongs to the Mg-chelatase subunits D/I family. ComM subfamily.</text>
</comment>
<dbReference type="InterPro" id="IPR014721">
    <property type="entry name" value="Ribsml_uS5_D2-typ_fold_subgr"/>
</dbReference>
<feature type="compositionally biased region" description="Basic and acidic residues" evidence="4">
    <location>
        <begin position="427"/>
        <end position="441"/>
    </location>
</feature>
<dbReference type="InterPro" id="IPR004482">
    <property type="entry name" value="Mg_chelat-rel"/>
</dbReference>
<dbReference type="Proteomes" id="UP000466848">
    <property type="component" value="Chromosome"/>
</dbReference>
<protein>
    <submittedName>
        <fullName evidence="6">YifB family Mg chelatase-like AAA ATPase</fullName>
    </submittedName>
</protein>
<dbReference type="SMART" id="SM00382">
    <property type="entry name" value="AAA"/>
    <property type="match status" value="1"/>
</dbReference>
<dbReference type="PANTHER" id="PTHR32039">
    <property type="entry name" value="MAGNESIUM-CHELATASE SUBUNIT CHLI"/>
    <property type="match status" value="1"/>
</dbReference>
<organism evidence="6 7">
    <name type="scientific">Aminipila butyrica</name>
    <dbReference type="NCBI Taxonomy" id="433296"/>
    <lineage>
        <taxon>Bacteria</taxon>
        <taxon>Bacillati</taxon>
        <taxon>Bacillota</taxon>
        <taxon>Clostridia</taxon>
        <taxon>Peptostreptococcales</taxon>
        <taxon>Anaerovoracaceae</taxon>
        <taxon>Aminipila</taxon>
    </lineage>
</organism>
<name>A0A858BV95_9FIRM</name>
<sequence>MLSTVYTAVLHGLEAELVTVETDLSPGLPTLTMVGLPDITVREAKERIRSAIINSGYAFPSKRITVNLSPANTRKEGSHFDLPIAVGILISTGILETGHLKEYAFLGELSLTGSINRVDGALPLVLGLKERGIERVILPEDNLAEASLVQGIRLYPAADLSQLVAHFGGGMLIRENQKRELAAGIKGIYELDYADVLGQERVKRAVTICCAGGHGMLLMGPPGSGKSMIAKRMATVLPEMTYEECLDVTKIYSVGGHLSRELPLIQQRPFRAPHHTVSGAALIGGGSRPSPGEISLAHRGVLFLDELPEFSKRVLEMLRQPLEDNQVTIARVNGNFTFPSQVMLVAASNPCPCGYFGSPLHQCTCSSAQIHRYMDKLSGPLLDRIDLHVKVLPVDCQALSRSESGPPVVSSADMRSQVEAARRRQRERYETEADSQSRRNQGDSAVLLNGQLSPTLIRRHCQLDQDGKQLMETAFKAYGLSARAYSRILKIARTIADLQGSSQIQTAHVAEALSYRTMDRHGAGGSL</sequence>
<dbReference type="Pfam" id="PF13541">
    <property type="entry name" value="ChlI"/>
    <property type="match status" value="1"/>
</dbReference>
<gene>
    <name evidence="6" type="ORF">Ami103574_11975</name>
</gene>
<dbReference type="SUPFAM" id="SSF52540">
    <property type="entry name" value="P-loop containing nucleoside triphosphate hydrolases"/>
    <property type="match status" value="1"/>
</dbReference>